<dbReference type="Gene3D" id="3.40.50.80">
    <property type="entry name" value="Nucleotide-binding domain of ferredoxin-NADP reductase (FNR) module"/>
    <property type="match status" value="1"/>
</dbReference>
<dbReference type="PROSITE" id="PS51085">
    <property type="entry name" value="2FE2S_FER_2"/>
    <property type="match status" value="1"/>
</dbReference>
<dbReference type="InterPro" id="IPR012675">
    <property type="entry name" value="Beta-grasp_dom_sf"/>
</dbReference>
<dbReference type="GO" id="GO:0051537">
    <property type="term" value="F:2 iron, 2 sulfur cluster binding"/>
    <property type="evidence" value="ECO:0007669"/>
    <property type="project" value="UniProtKB-KW"/>
</dbReference>
<comment type="caution">
    <text evidence="11">The sequence shown here is derived from an EMBL/GenBank/DDBJ whole genome shotgun (WGS) entry which is preliminary data.</text>
</comment>
<dbReference type="InterPro" id="IPR039261">
    <property type="entry name" value="FNR_nucleotide-bd"/>
</dbReference>
<keyword evidence="5" id="KW-0274">FAD</keyword>
<comment type="cofactor">
    <cofactor evidence="1">
        <name>FAD</name>
        <dbReference type="ChEBI" id="CHEBI:57692"/>
    </cofactor>
</comment>
<evidence type="ECO:0000256" key="1">
    <source>
        <dbReference type="ARBA" id="ARBA00001974"/>
    </source>
</evidence>
<feature type="domain" description="FAD-binding FR-type" evidence="10">
    <location>
        <begin position="37"/>
        <end position="138"/>
    </location>
</feature>
<protein>
    <submittedName>
        <fullName evidence="11">Oxidoreductase</fullName>
    </submittedName>
</protein>
<dbReference type="GO" id="GO:0016491">
    <property type="term" value="F:oxidoreductase activity"/>
    <property type="evidence" value="ECO:0007669"/>
    <property type="project" value="UniProtKB-KW"/>
</dbReference>
<feature type="domain" description="2Fe-2S ferredoxin-type" evidence="9">
    <location>
        <begin position="274"/>
        <end position="356"/>
    </location>
</feature>
<evidence type="ECO:0000256" key="8">
    <source>
        <dbReference type="ARBA" id="ARBA00023014"/>
    </source>
</evidence>
<dbReference type="InterPro" id="IPR017938">
    <property type="entry name" value="Riboflavin_synthase-like_b-brl"/>
</dbReference>
<evidence type="ECO:0000256" key="7">
    <source>
        <dbReference type="ARBA" id="ARBA00023004"/>
    </source>
</evidence>
<dbReference type="CDD" id="cd06216">
    <property type="entry name" value="FNR_iron_sulfur_binding_2"/>
    <property type="match status" value="1"/>
</dbReference>
<dbReference type="AlphaFoldDB" id="A0A4Y3WJS4"/>
<dbReference type="Proteomes" id="UP000320338">
    <property type="component" value="Unassembled WGS sequence"/>
</dbReference>
<evidence type="ECO:0000256" key="4">
    <source>
        <dbReference type="ARBA" id="ARBA00022723"/>
    </source>
</evidence>
<keyword evidence="3" id="KW-0001">2Fe-2S</keyword>
<keyword evidence="12" id="KW-1185">Reference proteome</keyword>
<dbReference type="Pfam" id="PF00970">
    <property type="entry name" value="FAD_binding_6"/>
    <property type="match status" value="1"/>
</dbReference>
<dbReference type="SUPFAM" id="SSF63380">
    <property type="entry name" value="Riboflavin synthase domain-like"/>
    <property type="match status" value="1"/>
</dbReference>
<evidence type="ECO:0000259" key="10">
    <source>
        <dbReference type="PROSITE" id="PS51384"/>
    </source>
</evidence>
<evidence type="ECO:0000313" key="12">
    <source>
        <dbReference type="Proteomes" id="UP000320338"/>
    </source>
</evidence>
<dbReference type="EMBL" id="BJNG01000014">
    <property type="protein sequence ID" value="GEC19202.1"/>
    <property type="molecule type" value="Genomic_DNA"/>
</dbReference>
<dbReference type="CDD" id="cd00207">
    <property type="entry name" value="fer2"/>
    <property type="match status" value="1"/>
</dbReference>
<evidence type="ECO:0000313" key="11">
    <source>
        <dbReference type="EMBL" id="GEC19202.1"/>
    </source>
</evidence>
<evidence type="ECO:0000256" key="2">
    <source>
        <dbReference type="ARBA" id="ARBA00022630"/>
    </source>
</evidence>
<dbReference type="PANTHER" id="PTHR47354:SF6">
    <property type="entry name" value="NADH OXIDOREDUCTASE HCR"/>
    <property type="match status" value="1"/>
</dbReference>
<accession>A0A4Y3WJS4</accession>
<evidence type="ECO:0000259" key="9">
    <source>
        <dbReference type="PROSITE" id="PS51085"/>
    </source>
</evidence>
<dbReference type="Pfam" id="PF00175">
    <property type="entry name" value="NAD_binding_1"/>
    <property type="match status" value="1"/>
</dbReference>
<evidence type="ECO:0000256" key="6">
    <source>
        <dbReference type="ARBA" id="ARBA00023002"/>
    </source>
</evidence>
<gene>
    <name evidence="11" type="ORF">PHY01_14850</name>
</gene>
<proteinExistence type="predicted"/>
<dbReference type="SUPFAM" id="SSF54292">
    <property type="entry name" value="2Fe-2S ferredoxin-like"/>
    <property type="match status" value="1"/>
</dbReference>
<dbReference type="GO" id="GO:0046872">
    <property type="term" value="F:metal ion binding"/>
    <property type="evidence" value="ECO:0007669"/>
    <property type="project" value="UniProtKB-KW"/>
</dbReference>
<organism evidence="11 12">
    <name type="scientific">Pseudonocardia hydrocarbonoxydans</name>
    <dbReference type="NCBI Taxonomy" id="76726"/>
    <lineage>
        <taxon>Bacteria</taxon>
        <taxon>Bacillati</taxon>
        <taxon>Actinomycetota</taxon>
        <taxon>Actinomycetes</taxon>
        <taxon>Pseudonocardiales</taxon>
        <taxon>Pseudonocardiaceae</taxon>
        <taxon>Pseudonocardia</taxon>
    </lineage>
</organism>
<dbReference type="Gene3D" id="3.10.20.30">
    <property type="match status" value="1"/>
</dbReference>
<dbReference type="Gene3D" id="2.40.30.10">
    <property type="entry name" value="Translation factors"/>
    <property type="match status" value="1"/>
</dbReference>
<keyword evidence="7" id="KW-0408">Iron</keyword>
<dbReference type="PRINTS" id="PR00410">
    <property type="entry name" value="PHEHYDRXLASE"/>
</dbReference>
<reference evidence="11 12" key="1">
    <citation type="submission" date="2019-06" db="EMBL/GenBank/DDBJ databases">
        <title>Whole genome shotgun sequence of Pseudonocardia hydrocarbonoxydans NBRC 14498.</title>
        <authorList>
            <person name="Hosoyama A."/>
            <person name="Uohara A."/>
            <person name="Ohji S."/>
            <person name="Ichikawa N."/>
        </authorList>
    </citation>
    <scope>NUCLEOTIDE SEQUENCE [LARGE SCALE GENOMIC DNA]</scope>
    <source>
        <strain evidence="11 12">NBRC 14498</strain>
    </source>
</reference>
<dbReference type="InterPro" id="IPR050415">
    <property type="entry name" value="MRET"/>
</dbReference>
<dbReference type="PROSITE" id="PS51384">
    <property type="entry name" value="FAD_FR"/>
    <property type="match status" value="1"/>
</dbReference>
<dbReference type="SUPFAM" id="SSF52343">
    <property type="entry name" value="Ferredoxin reductase-like, C-terminal NADP-linked domain"/>
    <property type="match status" value="1"/>
</dbReference>
<keyword evidence="4" id="KW-0479">Metal-binding</keyword>
<dbReference type="InterPro" id="IPR001041">
    <property type="entry name" value="2Fe-2S_ferredoxin-type"/>
</dbReference>
<keyword evidence="8" id="KW-0411">Iron-sulfur</keyword>
<sequence length="356" mass="37141">MGVLGAIGRQAYTAAGWLTQPLLPDDLLGTLNPMWSASEPHARVVGLRRETADTTTLLLKPGRARTRHVPGQFVGVGVRLDGVWHWRTYSATSRPADDLLAVTVTAIPGGAVSGELAHRTPVGTVLRLGPPAGEFVLPQPVPEKLLFVTAGSGITPVMGMLRELAATRPDALDGAVLVHCDRTPRDVVFGLELRALAASTGLRLVERHTALEGRLSPDALGDCVPDWAARQAWICGPAGMLDDLTAHWERSGDPDALHVERFVPPAFAGDSAGGTVSFTTSGIAAEAGPGTPLMVAGEAAGAVLPNGCRMGICHTCVGRLRSGAVRDLNTGELYDTPGDTVRTCVSGAAGDVEIEL</sequence>
<dbReference type="Pfam" id="PF00111">
    <property type="entry name" value="Fer2"/>
    <property type="match status" value="1"/>
</dbReference>
<dbReference type="InterPro" id="IPR036010">
    <property type="entry name" value="2Fe-2S_ferredoxin-like_sf"/>
</dbReference>
<evidence type="ECO:0000256" key="5">
    <source>
        <dbReference type="ARBA" id="ARBA00022827"/>
    </source>
</evidence>
<keyword evidence="2" id="KW-0285">Flavoprotein</keyword>
<dbReference type="InterPro" id="IPR008333">
    <property type="entry name" value="Cbr1-like_FAD-bd_dom"/>
</dbReference>
<keyword evidence="6" id="KW-0560">Oxidoreductase</keyword>
<evidence type="ECO:0000256" key="3">
    <source>
        <dbReference type="ARBA" id="ARBA00022714"/>
    </source>
</evidence>
<dbReference type="RefSeq" id="WP_141277783.1">
    <property type="nucleotide sequence ID" value="NZ_BAAARZ010000032.1"/>
</dbReference>
<name>A0A4Y3WJS4_9PSEU</name>
<dbReference type="InterPro" id="IPR017927">
    <property type="entry name" value="FAD-bd_FR_type"/>
</dbReference>
<dbReference type="OrthoDB" id="9796486at2"/>
<dbReference type="PANTHER" id="PTHR47354">
    <property type="entry name" value="NADH OXIDOREDUCTASE HCR"/>
    <property type="match status" value="1"/>
</dbReference>
<dbReference type="InterPro" id="IPR001433">
    <property type="entry name" value="OxRdtase_FAD/NAD-bd"/>
</dbReference>